<dbReference type="AlphaFoldDB" id="A0A392VI13"/>
<comment type="caution">
    <text evidence="1">The sequence shown here is derived from an EMBL/GenBank/DDBJ whole genome shotgun (WGS) entry which is preliminary data.</text>
</comment>
<feature type="non-terminal residue" evidence="1">
    <location>
        <position position="1"/>
    </location>
</feature>
<evidence type="ECO:0000313" key="1">
    <source>
        <dbReference type="EMBL" id="MCI88046.1"/>
    </source>
</evidence>
<protein>
    <submittedName>
        <fullName evidence="1">Uncharacterized protein</fullName>
    </submittedName>
</protein>
<reference evidence="1 2" key="1">
    <citation type="journal article" date="2018" name="Front. Plant Sci.">
        <title>Red Clover (Trifolium pratense) and Zigzag Clover (T. medium) - A Picture of Genomic Similarities and Differences.</title>
        <authorList>
            <person name="Dluhosova J."/>
            <person name="Istvanek J."/>
            <person name="Nedelnik J."/>
            <person name="Repkova J."/>
        </authorList>
    </citation>
    <scope>NUCLEOTIDE SEQUENCE [LARGE SCALE GENOMIC DNA]</scope>
    <source>
        <strain evidence="2">cv. 10/8</strain>
        <tissue evidence="1">Leaf</tissue>
    </source>
</reference>
<accession>A0A392VI13</accession>
<name>A0A392VI13_9FABA</name>
<organism evidence="1 2">
    <name type="scientific">Trifolium medium</name>
    <dbReference type="NCBI Taxonomy" id="97028"/>
    <lineage>
        <taxon>Eukaryota</taxon>
        <taxon>Viridiplantae</taxon>
        <taxon>Streptophyta</taxon>
        <taxon>Embryophyta</taxon>
        <taxon>Tracheophyta</taxon>
        <taxon>Spermatophyta</taxon>
        <taxon>Magnoliopsida</taxon>
        <taxon>eudicotyledons</taxon>
        <taxon>Gunneridae</taxon>
        <taxon>Pentapetalae</taxon>
        <taxon>rosids</taxon>
        <taxon>fabids</taxon>
        <taxon>Fabales</taxon>
        <taxon>Fabaceae</taxon>
        <taxon>Papilionoideae</taxon>
        <taxon>50 kb inversion clade</taxon>
        <taxon>NPAAA clade</taxon>
        <taxon>Hologalegina</taxon>
        <taxon>IRL clade</taxon>
        <taxon>Trifolieae</taxon>
        <taxon>Trifolium</taxon>
    </lineage>
</organism>
<keyword evidence="2" id="KW-1185">Reference proteome</keyword>
<dbReference type="Proteomes" id="UP000265520">
    <property type="component" value="Unassembled WGS sequence"/>
</dbReference>
<sequence length="53" mass="6038">FSRHRALCFALFCVLFASSRLAPFLVVARCRLARWWRGCRQSSSAVASWGVSF</sequence>
<proteinExistence type="predicted"/>
<evidence type="ECO:0000313" key="2">
    <source>
        <dbReference type="Proteomes" id="UP000265520"/>
    </source>
</evidence>
<dbReference type="EMBL" id="LXQA011182141">
    <property type="protein sequence ID" value="MCI88046.1"/>
    <property type="molecule type" value="Genomic_DNA"/>
</dbReference>